<accession>A0A0F4QST8</accession>
<dbReference type="PATRIC" id="fig|43658.5.peg.1467"/>
<keyword evidence="2" id="KW-1185">Reference proteome</keyword>
<evidence type="ECO:0000313" key="1">
    <source>
        <dbReference type="EMBL" id="KJZ10766.1"/>
    </source>
</evidence>
<gene>
    <name evidence="1" type="ORF">TW77_06955</name>
</gene>
<organism evidence="1 2">
    <name type="scientific">Pseudoalteromonas rubra</name>
    <dbReference type="NCBI Taxonomy" id="43658"/>
    <lineage>
        <taxon>Bacteria</taxon>
        <taxon>Pseudomonadati</taxon>
        <taxon>Pseudomonadota</taxon>
        <taxon>Gammaproteobacteria</taxon>
        <taxon>Alteromonadales</taxon>
        <taxon>Pseudoalteromonadaceae</taxon>
        <taxon>Pseudoalteromonas</taxon>
    </lineage>
</organism>
<dbReference type="EMBL" id="JXYA01000013">
    <property type="protein sequence ID" value="KJZ10766.1"/>
    <property type="molecule type" value="Genomic_DNA"/>
</dbReference>
<reference evidence="1 2" key="1">
    <citation type="journal article" date="2015" name="BMC Genomics">
        <title>Genome mining reveals unlocked bioactive potential of marine Gram-negative bacteria.</title>
        <authorList>
            <person name="Machado H."/>
            <person name="Sonnenschein E.C."/>
            <person name="Melchiorsen J."/>
            <person name="Gram L."/>
        </authorList>
    </citation>
    <scope>NUCLEOTIDE SEQUENCE [LARGE SCALE GENOMIC DNA]</scope>
    <source>
        <strain evidence="1 2">S2471</strain>
    </source>
</reference>
<dbReference type="Proteomes" id="UP000033452">
    <property type="component" value="Unassembled WGS sequence"/>
</dbReference>
<dbReference type="AlphaFoldDB" id="A0A0F4QST8"/>
<protein>
    <submittedName>
        <fullName evidence="1">Uncharacterized protein</fullName>
    </submittedName>
</protein>
<proteinExistence type="predicted"/>
<comment type="caution">
    <text evidence="1">The sequence shown here is derived from an EMBL/GenBank/DDBJ whole genome shotgun (WGS) entry which is preliminary data.</text>
</comment>
<sequence length="60" mass="7008">MATVIEIVEKLRNGEEVVIHNRYQFTVMQQIEIHGEKIGALPPISFEQHDKNHTRLTLVR</sequence>
<evidence type="ECO:0000313" key="2">
    <source>
        <dbReference type="Proteomes" id="UP000033452"/>
    </source>
</evidence>
<name>A0A0F4QST8_9GAMM</name>